<organism evidence="9 10">
    <name type="scientific">Bugula neritina</name>
    <name type="common">Brown bryozoan</name>
    <name type="synonym">Sertularia neritina</name>
    <dbReference type="NCBI Taxonomy" id="10212"/>
    <lineage>
        <taxon>Eukaryota</taxon>
        <taxon>Metazoa</taxon>
        <taxon>Spiralia</taxon>
        <taxon>Lophotrochozoa</taxon>
        <taxon>Bryozoa</taxon>
        <taxon>Gymnolaemata</taxon>
        <taxon>Cheilostomatida</taxon>
        <taxon>Flustrina</taxon>
        <taxon>Buguloidea</taxon>
        <taxon>Bugulidae</taxon>
        <taxon>Bugula</taxon>
    </lineage>
</organism>
<dbReference type="PANTHER" id="PTHR10201">
    <property type="entry name" value="MATRIX METALLOPROTEINASE"/>
    <property type="match status" value="1"/>
</dbReference>
<keyword evidence="2 6" id="KW-0479">Metal-binding</keyword>
<dbReference type="OrthoDB" id="6318560at2759"/>
<proteinExistence type="predicted"/>
<dbReference type="InterPro" id="IPR021190">
    <property type="entry name" value="Pept_M10A"/>
</dbReference>
<keyword evidence="3" id="KW-0378">Hydrolase</keyword>
<keyword evidence="6" id="KW-0106">Calcium</keyword>
<comment type="caution">
    <text evidence="9">The sequence shown here is derived from an EMBL/GenBank/DDBJ whole genome shotgun (WGS) entry which is preliminary data.</text>
</comment>
<evidence type="ECO:0000313" key="10">
    <source>
        <dbReference type="Proteomes" id="UP000593567"/>
    </source>
</evidence>
<dbReference type="SUPFAM" id="SSF55486">
    <property type="entry name" value="Metalloproteases ('zincins'), catalytic domain"/>
    <property type="match status" value="1"/>
</dbReference>
<feature type="binding site" evidence="6">
    <location>
        <position position="148"/>
    </location>
    <ligand>
        <name>Ca(2+)</name>
        <dbReference type="ChEBI" id="CHEBI:29108"/>
        <label>3</label>
    </ligand>
</feature>
<keyword evidence="1" id="KW-0645">Protease</keyword>
<dbReference type="GO" id="GO:0006508">
    <property type="term" value="P:proteolysis"/>
    <property type="evidence" value="ECO:0007669"/>
    <property type="project" value="UniProtKB-KW"/>
</dbReference>
<evidence type="ECO:0000256" key="7">
    <source>
        <dbReference type="SAM" id="SignalP"/>
    </source>
</evidence>
<feature type="binding site" evidence="6">
    <location>
        <position position="149"/>
    </location>
    <ligand>
        <name>Ca(2+)</name>
        <dbReference type="ChEBI" id="CHEBI:29108"/>
        <label>3</label>
    </ligand>
</feature>
<dbReference type="PRINTS" id="PR00138">
    <property type="entry name" value="MATRIXIN"/>
</dbReference>
<keyword evidence="7" id="KW-0732">Signal</keyword>
<dbReference type="GO" id="GO:0008270">
    <property type="term" value="F:zinc ion binding"/>
    <property type="evidence" value="ECO:0007669"/>
    <property type="project" value="InterPro"/>
</dbReference>
<dbReference type="EMBL" id="VXIV02003424">
    <property type="protein sequence ID" value="KAF6017197.1"/>
    <property type="molecule type" value="Genomic_DNA"/>
</dbReference>
<comment type="cofactor">
    <cofactor evidence="6">
        <name>Ca(2+)</name>
        <dbReference type="ChEBI" id="CHEBI:29108"/>
    </cofactor>
    <text evidence="6">Can bind about 5 Ca(2+) ions per subunit.</text>
</comment>
<dbReference type="Proteomes" id="UP000593567">
    <property type="component" value="Unassembled WGS sequence"/>
</dbReference>
<dbReference type="InterPro" id="IPR001818">
    <property type="entry name" value="Pept_M10_metallopeptidase"/>
</dbReference>
<dbReference type="GO" id="GO:0031012">
    <property type="term" value="C:extracellular matrix"/>
    <property type="evidence" value="ECO:0007669"/>
    <property type="project" value="InterPro"/>
</dbReference>
<evidence type="ECO:0000313" key="9">
    <source>
        <dbReference type="EMBL" id="KAF6017197.1"/>
    </source>
</evidence>
<evidence type="ECO:0000256" key="3">
    <source>
        <dbReference type="ARBA" id="ARBA00022801"/>
    </source>
</evidence>
<protein>
    <recommendedName>
        <fullName evidence="8">Peptidase M10 metallopeptidase domain-containing protein</fullName>
    </recommendedName>
</protein>
<evidence type="ECO:0000256" key="1">
    <source>
        <dbReference type="ARBA" id="ARBA00022670"/>
    </source>
</evidence>
<evidence type="ECO:0000256" key="6">
    <source>
        <dbReference type="PIRSR" id="PIRSR621190-2"/>
    </source>
</evidence>
<feature type="binding site" evidence="6">
    <location>
        <position position="141"/>
    </location>
    <ligand>
        <name>Zn(2+)</name>
        <dbReference type="ChEBI" id="CHEBI:29105"/>
        <label>1</label>
    </ligand>
</feature>
<dbReference type="GO" id="GO:0004222">
    <property type="term" value="F:metalloendopeptidase activity"/>
    <property type="evidence" value="ECO:0007669"/>
    <property type="project" value="InterPro"/>
</dbReference>
<dbReference type="PANTHER" id="PTHR10201:SF323">
    <property type="entry name" value="MATRIX METALLOPROTEINASE-21"/>
    <property type="match status" value="1"/>
</dbReference>
<dbReference type="Gene3D" id="3.40.390.10">
    <property type="entry name" value="Collagenase (Catalytic Domain)"/>
    <property type="match status" value="1"/>
</dbReference>
<feature type="chain" id="PRO_5029663158" description="Peptidase M10 metallopeptidase domain-containing protein" evidence="7">
    <location>
        <begin position="22"/>
        <end position="489"/>
    </location>
</feature>
<keyword evidence="5" id="KW-0482">Metalloprotease</keyword>
<sequence>MQKKILFLLAEFSALLIICSARNLVLTSTESEKNPKAHKLRHSKHLRSSQFNALQSRSSLTIDADVLPVENQTVMMTSNGNGQVTLLKWSLVKPSSSLPLAAQRQALKNAFEKWSKVAAVDIVESPPESADIRIQFERVDHGDGYPFDGKASAIQSVRNAGIETISAKIKVYNQRLTNAVEAFKPINTTCNNLLNVAIPKCRTCVETKCEARAKAVCKPEKWQVVLGKTIGFFKDGIPNFFTATIPDVFVNKIGGGIIDVGKDIGSFFKDTIGGGLEDFGKTIGTGVVNIGKGAIDGIVDIGKKIGGGVVDIGKTIGSGVGKAIDGIKDVGSKIADFGSKIGKAFGSLFGKREVTQVVKRASEPNCGNFENDPENACKFYLQPQYCSDCGFDANKACPGYKAATDEIKAANQERAWMVGIKQQNYDITKMAFNPSAIAGNGGFSNVQVTVNLFGKDLQFTLSEAINPYIPTVAGPAIAARALEEYKKSA</sequence>
<comment type="cofactor">
    <cofactor evidence="6">
        <name>Zn(2+)</name>
        <dbReference type="ChEBI" id="CHEBI:29105"/>
    </cofactor>
    <text evidence="6">Binds 2 Zn(2+) ions per subunit.</text>
</comment>
<gene>
    <name evidence="9" type="ORF">EB796_024489</name>
</gene>
<accession>A0A7J7IUH2</accession>
<evidence type="ECO:0000259" key="8">
    <source>
        <dbReference type="Pfam" id="PF00413"/>
    </source>
</evidence>
<evidence type="ECO:0000256" key="2">
    <source>
        <dbReference type="ARBA" id="ARBA00022723"/>
    </source>
</evidence>
<feature type="binding site" evidence="6">
    <location>
        <position position="143"/>
    </location>
    <ligand>
        <name>Zn(2+)</name>
        <dbReference type="ChEBI" id="CHEBI:29105"/>
        <label>1</label>
    </ligand>
</feature>
<reference evidence="9" key="1">
    <citation type="submission" date="2020-06" db="EMBL/GenBank/DDBJ databases">
        <title>Draft genome of Bugula neritina, a colonial animal packing powerful symbionts and potential medicines.</title>
        <authorList>
            <person name="Rayko M."/>
        </authorList>
    </citation>
    <scope>NUCLEOTIDE SEQUENCE [LARGE SCALE GENOMIC DNA]</scope>
    <source>
        <strain evidence="9">Kwan_BN1</strain>
    </source>
</reference>
<evidence type="ECO:0000256" key="5">
    <source>
        <dbReference type="ARBA" id="ARBA00023049"/>
    </source>
</evidence>
<dbReference type="AlphaFoldDB" id="A0A7J7IUH2"/>
<evidence type="ECO:0000256" key="4">
    <source>
        <dbReference type="ARBA" id="ARBA00022833"/>
    </source>
</evidence>
<name>A0A7J7IUH2_BUGNE</name>
<keyword evidence="4 6" id="KW-0862">Zinc</keyword>
<dbReference type="InterPro" id="IPR024079">
    <property type="entry name" value="MetalloPept_cat_dom_sf"/>
</dbReference>
<feature type="signal peptide" evidence="7">
    <location>
        <begin position="1"/>
        <end position="21"/>
    </location>
</feature>
<feature type="binding site" evidence="6">
    <location>
        <position position="131"/>
    </location>
    <ligand>
        <name>Ca(2+)</name>
        <dbReference type="ChEBI" id="CHEBI:29108"/>
        <label>2</label>
    </ligand>
</feature>
<feature type="domain" description="Peptidase M10 metallopeptidase" evidence="8">
    <location>
        <begin position="86"/>
        <end position="153"/>
    </location>
</feature>
<keyword evidence="10" id="KW-1185">Reference proteome</keyword>
<dbReference type="Pfam" id="PF00413">
    <property type="entry name" value="Peptidase_M10"/>
    <property type="match status" value="1"/>
</dbReference>